<evidence type="ECO:0000313" key="3">
    <source>
        <dbReference type="Proteomes" id="UP000683360"/>
    </source>
</evidence>
<keyword evidence="3" id="KW-1185">Reference proteome</keyword>
<feature type="compositionally biased region" description="Polar residues" evidence="1">
    <location>
        <begin position="187"/>
        <end position="198"/>
    </location>
</feature>
<feature type="region of interest" description="Disordered" evidence="1">
    <location>
        <begin position="186"/>
        <end position="205"/>
    </location>
</feature>
<feature type="compositionally biased region" description="Low complexity" evidence="1">
    <location>
        <begin position="19"/>
        <end position="40"/>
    </location>
</feature>
<organism evidence="2 3">
    <name type="scientific">Mytilus edulis</name>
    <name type="common">Blue mussel</name>
    <dbReference type="NCBI Taxonomy" id="6550"/>
    <lineage>
        <taxon>Eukaryota</taxon>
        <taxon>Metazoa</taxon>
        <taxon>Spiralia</taxon>
        <taxon>Lophotrochozoa</taxon>
        <taxon>Mollusca</taxon>
        <taxon>Bivalvia</taxon>
        <taxon>Autobranchia</taxon>
        <taxon>Pteriomorphia</taxon>
        <taxon>Mytilida</taxon>
        <taxon>Mytiloidea</taxon>
        <taxon>Mytilidae</taxon>
        <taxon>Mytilinae</taxon>
        <taxon>Mytilus</taxon>
    </lineage>
</organism>
<protein>
    <submittedName>
        <fullName evidence="2">Uncharacterized protein</fullName>
    </submittedName>
</protein>
<evidence type="ECO:0000313" key="2">
    <source>
        <dbReference type="EMBL" id="CAG2223930.1"/>
    </source>
</evidence>
<gene>
    <name evidence="2" type="ORF">MEDL_37202</name>
</gene>
<feature type="compositionally biased region" description="Basic and acidic residues" evidence="1">
    <location>
        <begin position="123"/>
        <end position="153"/>
    </location>
</feature>
<name>A0A8S3SSV6_MYTED</name>
<sequence>MNRVVQEGGGASKTKDLTSSEGSSSDSDSSSQSDTEFSISKSDNSQFKFKISARRRSSASSFKLSDEEDYTLPEGAVSSDGSARTSYFKYERKKKVEDGTSASGMSNTMGLPNTLTEASSTADVDKSLSSKTGEPSKPETIKNTTHDHQKVRPEAVSVENLSSKVVNNAETDLTKIREKTKCLVFDRSSTVDNKQSDSVSKEKVL</sequence>
<accession>A0A8S3SSV6</accession>
<feature type="compositionally biased region" description="Polar residues" evidence="1">
    <location>
        <begin position="100"/>
        <end position="122"/>
    </location>
</feature>
<dbReference type="Proteomes" id="UP000683360">
    <property type="component" value="Unassembled WGS sequence"/>
</dbReference>
<proteinExistence type="predicted"/>
<dbReference type="AlphaFoldDB" id="A0A8S3SSV6"/>
<feature type="compositionally biased region" description="Polar residues" evidence="1">
    <location>
        <begin position="159"/>
        <end position="170"/>
    </location>
</feature>
<feature type="region of interest" description="Disordered" evidence="1">
    <location>
        <begin position="1"/>
        <end position="170"/>
    </location>
</feature>
<comment type="caution">
    <text evidence="2">The sequence shown here is derived from an EMBL/GenBank/DDBJ whole genome shotgun (WGS) entry which is preliminary data.</text>
</comment>
<evidence type="ECO:0000256" key="1">
    <source>
        <dbReference type="SAM" id="MobiDB-lite"/>
    </source>
</evidence>
<reference evidence="2" key="1">
    <citation type="submission" date="2021-03" db="EMBL/GenBank/DDBJ databases">
        <authorList>
            <person name="Bekaert M."/>
        </authorList>
    </citation>
    <scope>NUCLEOTIDE SEQUENCE</scope>
</reference>
<dbReference type="EMBL" id="CAJPWZ010001794">
    <property type="protein sequence ID" value="CAG2223930.1"/>
    <property type="molecule type" value="Genomic_DNA"/>
</dbReference>